<comment type="caution">
    <text evidence="4">The sequence shown here is derived from an EMBL/GenBank/DDBJ whole genome shotgun (WGS) entry which is preliminary data.</text>
</comment>
<dbReference type="AlphaFoldDB" id="A0A2S3W2D6"/>
<dbReference type="InterPro" id="IPR036388">
    <property type="entry name" value="WH-like_DNA-bd_sf"/>
</dbReference>
<feature type="domain" description="Methylguanine DNA methyltransferase ribonuclease-like" evidence="3">
    <location>
        <begin position="6"/>
        <end position="63"/>
    </location>
</feature>
<sequence>MPQLSLHSPIGPLTVSAEDDMIVALDWGWGRDQEETPLLRRACDWLDSYFDGDTTPCTLPLAPYGTPQQVAAWTFIRTIPMGQTMPCAEVARQAGVDVADVVAACSENPIPILIPCHRVDMDGCAEYDADTYPGDNGAMDRTFLREMETGTPDTD</sequence>
<dbReference type="GO" id="GO:0003908">
    <property type="term" value="F:methylated-DNA-[protein]-cysteine S-methyltransferase activity"/>
    <property type="evidence" value="ECO:0007669"/>
    <property type="project" value="InterPro"/>
</dbReference>
<dbReference type="EMBL" id="POTC01000018">
    <property type="protein sequence ID" value="POF62713.1"/>
    <property type="molecule type" value="Genomic_DNA"/>
</dbReference>
<accession>A0A2S3W2D6</accession>
<name>A0A2S3W2D6_9PROT</name>
<dbReference type="Proteomes" id="UP000237344">
    <property type="component" value="Unassembled WGS sequence"/>
</dbReference>
<dbReference type="Pfam" id="PF01035">
    <property type="entry name" value="DNA_binding_1"/>
    <property type="match status" value="1"/>
</dbReference>
<dbReference type="CDD" id="cd06445">
    <property type="entry name" value="ATase"/>
    <property type="match status" value="1"/>
</dbReference>
<dbReference type="InterPro" id="IPR008332">
    <property type="entry name" value="MethylG_MeTrfase_N"/>
</dbReference>
<evidence type="ECO:0000313" key="4">
    <source>
        <dbReference type="EMBL" id="POF62713.1"/>
    </source>
</evidence>
<dbReference type="Gene3D" id="1.10.10.10">
    <property type="entry name" value="Winged helix-like DNA-binding domain superfamily/Winged helix DNA-binding domain"/>
    <property type="match status" value="1"/>
</dbReference>
<evidence type="ECO:0000256" key="1">
    <source>
        <dbReference type="ARBA" id="ARBA00022763"/>
    </source>
</evidence>
<evidence type="ECO:0000313" key="5">
    <source>
        <dbReference type="Proteomes" id="UP000237344"/>
    </source>
</evidence>
<dbReference type="Pfam" id="PF02870">
    <property type="entry name" value="Methyltransf_1N"/>
    <property type="match status" value="1"/>
</dbReference>
<dbReference type="RefSeq" id="WP_180999770.1">
    <property type="nucleotide sequence ID" value="NZ_NKUE01000010.1"/>
</dbReference>
<evidence type="ECO:0000259" key="2">
    <source>
        <dbReference type="Pfam" id="PF01035"/>
    </source>
</evidence>
<dbReference type="PANTHER" id="PTHR10815:SF13">
    <property type="entry name" value="METHYLATED-DNA--PROTEIN-CYSTEINE METHYLTRANSFERASE"/>
    <property type="match status" value="1"/>
</dbReference>
<proteinExistence type="predicted"/>
<dbReference type="SUPFAM" id="SSF46767">
    <property type="entry name" value="Methylated DNA-protein cysteine methyltransferase, C-terminal domain"/>
    <property type="match status" value="1"/>
</dbReference>
<dbReference type="SUPFAM" id="SSF53155">
    <property type="entry name" value="Methylated DNA-protein cysteine methyltransferase domain"/>
    <property type="match status" value="1"/>
</dbReference>
<keyword evidence="1" id="KW-0227">DNA damage</keyword>
<organism evidence="4 5">
    <name type="scientific">Novacetimonas maltaceti</name>
    <dbReference type="NCBI Taxonomy" id="1203393"/>
    <lineage>
        <taxon>Bacteria</taxon>
        <taxon>Pseudomonadati</taxon>
        <taxon>Pseudomonadota</taxon>
        <taxon>Alphaproteobacteria</taxon>
        <taxon>Acetobacterales</taxon>
        <taxon>Acetobacteraceae</taxon>
        <taxon>Novacetimonas</taxon>
    </lineage>
</organism>
<dbReference type="Gene3D" id="3.30.160.70">
    <property type="entry name" value="Methylated DNA-protein cysteine methyltransferase domain"/>
    <property type="match status" value="1"/>
</dbReference>
<evidence type="ECO:0000259" key="3">
    <source>
        <dbReference type="Pfam" id="PF02870"/>
    </source>
</evidence>
<gene>
    <name evidence="4" type="ORF">KMAL_16500</name>
</gene>
<feature type="domain" description="Methylated-DNA-[protein]-cysteine S-methyltransferase DNA binding" evidence="2">
    <location>
        <begin position="69"/>
        <end position="119"/>
    </location>
</feature>
<dbReference type="InterPro" id="IPR036631">
    <property type="entry name" value="MGMT_N_sf"/>
</dbReference>
<protein>
    <submittedName>
        <fullName evidence="4">Uncharacterized protein</fullName>
    </submittedName>
</protein>
<reference evidence="4 5" key="1">
    <citation type="submission" date="2018-01" db="EMBL/GenBank/DDBJ databases">
        <title>Draft Genome Sequence of Komagataeibacter maltaceti LMG 1529, a Vinegar Producing Acetic Acid Bacterium Isolated from Malt Vinegar Brewery Acetifiers.</title>
        <authorList>
            <person name="Zhang Q."/>
            <person name="Hollensteiner J."/>
            <person name="Poehlein A."/>
            <person name="Daniel R."/>
        </authorList>
    </citation>
    <scope>NUCLEOTIDE SEQUENCE [LARGE SCALE GENOMIC DNA]</scope>
    <source>
        <strain evidence="4 5">LMG 1529</strain>
    </source>
</reference>
<dbReference type="GO" id="GO:0006281">
    <property type="term" value="P:DNA repair"/>
    <property type="evidence" value="ECO:0007669"/>
    <property type="project" value="InterPro"/>
</dbReference>
<dbReference type="InterPro" id="IPR036217">
    <property type="entry name" value="MethylDNA_cys_MeTrfase_DNAb"/>
</dbReference>
<dbReference type="InterPro" id="IPR014048">
    <property type="entry name" value="MethylDNA_cys_MeTrfase_DNA-bd"/>
</dbReference>
<dbReference type="PANTHER" id="PTHR10815">
    <property type="entry name" value="METHYLATED-DNA--PROTEIN-CYSTEINE METHYLTRANSFERASE"/>
    <property type="match status" value="1"/>
</dbReference>
<keyword evidence="5" id="KW-1185">Reference proteome</keyword>